<protein>
    <submittedName>
        <fullName evidence="3">Uncharacterized protein</fullName>
    </submittedName>
</protein>
<keyword evidence="4" id="KW-1185">Reference proteome</keyword>
<dbReference type="SUPFAM" id="SSF51735">
    <property type="entry name" value="NAD(P)-binding Rossmann-fold domains"/>
    <property type="match status" value="1"/>
</dbReference>
<sequence length="346" mass="37232">MASATAALGLVGLRQWCSSTLHRPQVSERNIFSGYDIILGSAGVRVGRESRGRFVFSGAGAADSRNFSFGVHGLTKKSSAQFTKSLQGEVRMEGMQNSSGIVTTDLVISDAETTQSTSNDSQRFIPGKADLLVVGPGVLGTMVAQEWFKVNEGECNVVGQTNTTNHHERLRSIGILPVTKDARQGEKFSNVIFCAPPSGSEDYAAEVRAAAERWNGEGSLLFTSSTALYAVSDNGVCDEETAPIVPKGAGPRTDRLHAAEEEILKVGGNVDAASLCVAILKGEFRGRVFLGCDNHPVSRQEIMDAVNKSGKYDKKFEAFTTTEDLNFEISDVGFISDSPEERYFPD</sequence>
<keyword evidence="2" id="KW-0520">NAD</keyword>
<dbReference type="PANTHER" id="PTHR43574">
    <property type="entry name" value="EPIMERASE-RELATED"/>
    <property type="match status" value="1"/>
</dbReference>
<dbReference type="Gene3D" id="3.40.50.720">
    <property type="entry name" value="NAD(P)-binding Rossmann-like Domain"/>
    <property type="match status" value="1"/>
</dbReference>
<evidence type="ECO:0000313" key="3">
    <source>
        <dbReference type="EMBL" id="KAL2630328.1"/>
    </source>
</evidence>
<comment type="caution">
    <text evidence="3">The sequence shown here is derived from an EMBL/GenBank/DDBJ whole genome shotgun (WGS) entry which is preliminary data.</text>
</comment>
<accession>A0ABD1YI13</accession>
<dbReference type="EMBL" id="JBHFFA010000004">
    <property type="protein sequence ID" value="KAL2630328.1"/>
    <property type="molecule type" value="Genomic_DNA"/>
</dbReference>
<evidence type="ECO:0000313" key="4">
    <source>
        <dbReference type="Proteomes" id="UP001605036"/>
    </source>
</evidence>
<proteinExistence type="inferred from homology"/>
<dbReference type="Proteomes" id="UP001605036">
    <property type="component" value="Unassembled WGS sequence"/>
</dbReference>
<organism evidence="3 4">
    <name type="scientific">Riccia fluitans</name>
    <dbReference type="NCBI Taxonomy" id="41844"/>
    <lineage>
        <taxon>Eukaryota</taxon>
        <taxon>Viridiplantae</taxon>
        <taxon>Streptophyta</taxon>
        <taxon>Embryophyta</taxon>
        <taxon>Marchantiophyta</taxon>
        <taxon>Marchantiopsida</taxon>
        <taxon>Marchantiidae</taxon>
        <taxon>Marchantiales</taxon>
        <taxon>Ricciaceae</taxon>
        <taxon>Riccia</taxon>
    </lineage>
</organism>
<dbReference type="InterPro" id="IPR036291">
    <property type="entry name" value="NAD(P)-bd_dom_sf"/>
</dbReference>
<evidence type="ECO:0000256" key="2">
    <source>
        <dbReference type="ARBA" id="ARBA00023027"/>
    </source>
</evidence>
<reference evidence="3 4" key="1">
    <citation type="submission" date="2024-09" db="EMBL/GenBank/DDBJ databases">
        <title>Chromosome-scale assembly of Riccia fluitans.</title>
        <authorList>
            <person name="Paukszto L."/>
            <person name="Sawicki J."/>
            <person name="Karawczyk K."/>
            <person name="Piernik-Szablinska J."/>
            <person name="Szczecinska M."/>
            <person name="Mazdziarz M."/>
        </authorList>
    </citation>
    <scope>NUCLEOTIDE SEQUENCE [LARGE SCALE GENOMIC DNA]</scope>
    <source>
        <strain evidence="3">Rf_01</strain>
        <tissue evidence="3">Aerial parts of the thallus</tissue>
    </source>
</reference>
<gene>
    <name evidence="3" type="ORF">R1flu_015014</name>
</gene>
<evidence type="ECO:0000256" key="1">
    <source>
        <dbReference type="ARBA" id="ARBA00007637"/>
    </source>
</evidence>
<comment type="similarity">
    <text evidence="1">Belongs to the NAD(P)-dependent epimerase/dehydratase family.</text>
</comment>
<dbReference type="AlphaFoldDB" id="A0ABD1YI13"/>
<name>A0ABD1YI13_9MARC</name>